<comment type="caution">
    <text evidence="3">The sequence shown here is derived from an EMBL/GenBank/DDBJ whole genome shotgun (WGS) entry which is preliminary data.</text>
</comment>
<gene>
    <name evidence="3" type="ORF">DPMN_179090</name>
</gene>
<evidence type="ECO:0000313" key="3">
    <source>
        <dbReference type="EMBL" id="KAH3777642.1"/>
    </source>
</evidence>
<dbReference type="SUPFAM" id="SSF63829">
    <property type="entry name" value="Calcium-dependent phosphotriesterase"/>
    <property type="match status" value="1"/>
</dbReference>
<keyword evidence="1" id="KW-0862">Zinc</keyword>
<proteinExistence type="predicted"/>
<evidence type="ECO:0000256" key="1">
    <source>
        <dbReference type="PROSITE-ProRule" id="PRU00024"/>
    </source>
</evidence>
<dbReference type="EMBL" id="JAIWYP010000009">
    <property type="protein sequence ID" value="KAH3777642.1"/>
    <property type="molecule type" value="Genomic_DNA"/>
</dbReference>
<dbReference type="OrthoDB" id="6108862at2759"/>
<reference evidence="3" key="1">
    <citation type="journal article" date="2019" name="bioRxiv">
        <title>The Genome of the Zebra Mussel, Dreissena polymorpha: A Resource for Invasive Species Research.</title>
        <authorList>
            <person name="McCartney M.A."/>
            <person name="Auch B."/>
            <person name="Kono T."/>
            <person name="Mallez S."/>
            <person name="Zhang Y."/>
            <person name="Obille A."/>
            <person name="Becker A."/>
            <person name="Abrahante J.E."/>
            <person name="Garbe J."/>
            <person name="Badalamenti J.P."/>
            <person name="Herman A."/>
            <person name="Mangelson H."/>
            <person name="Liachko I."/>
            <person name="Sullivan S."/>
            <person name="Sone E.D."/>
            <person name="Koren S."/>
            <person name="Silverstein K.A.T."/>
            <person name="Beckman K.B."/>
            <person name="Gohl D.M."/>
        </authorList>
    </citation>
    <scope>NUCLEOTIDE SEQUENCE</scope>
    <source>
        <strain evidence="3">Duluth1</strain>
        <tissue evidence="3">Whole animal</tissue>
    </source>
</reference>
<keyword evidence="4" id="KW-1185">Reference proteome</keyword>
<evidence type="ECO:0000313" key="4">
    <source>
        <dbReference type="Proteomes" id="UP000828390"/>
    </source>
</evidence>
<evidence type="ECO:0000259" key="2">
    <source>
        <dbReference type="PROSITE" id="PS50119"/>
    </source>
</evidence>
<dbReference type="PANTHER" id="PTHR25462">
    <property type="entry name" value="BONUS, ISOFORM C-RELATED"/>
    <property type="match status" value="1"/>
</dbReference>
<reference evidence="3" key="2">
    <citation type="submission" date="2020-11" db="EMBL/GenBank/DDBJ databases">
        <authorList>
            <person name="McCartney M.A."/>
            <person name="Auch B."/>
            <person name="Kono T."/>
            <person name="Mallez S."/>
            <person name="Becker A."/>
            <person name="Gohl D.M."/>
            <person name="Silverstein K.A.T."/>
            <person name="Koren S."/>
            <person name="Bechman K.B."/>
            <person name="Herman A."/>
            <person name="Abrahante J.E."/>
            <person name="Garbe J."/>
        </authorList>
    </citation>
    <scope>NUCLEOTIDE SEQUENCE</scope>
    <source>
        <strain evidence="3">Duluth1</strain>
        <tissue evidence="3">Whole animal</tissue>
    </source>
</reference>
<dbReference type="InterPro" id="IPR011042">
    <property type="entry name" value="6-blade_b-propeller_TolB-like"/>
</dbReference>
<dbReference type="Gene3D" id="3.30.160.60">
    <property type="entry name" value="Classic Zinc Finger"/>
    <property type="match status" value="1"/>
</dbReference>
<dbReference type="InterPro" id="IPR000315">
    <property type="entry name" value="Znf_B-box"/>
</dbReference>
<dbReference type="Proteomes" id="UP000828390">
    <property type="component" value="Unassembled WGS sequence"/>
</dbReference>
<sequence length="562" mass="63303">MQYSGRYKGSDSVLDYCCSPCEEIDENTLHEADVYCKNCVKFFCGDCSKPHAQLYKSHDTYGQENLSNWPVPKAKADLLQKCQVHRNKKLKHFCSGHNELCCSACVLQNHRLCMDVALISTLAKKTKEGDIQQLLLNLTTTQKHLNDLQNAGESNIKFVDILYEISLQEIHDCRQKIDAILDKLEETAKKELKDMRNKITASVTANVETFIGLQEDLQTFCEAVKDTAKKGKEELRFIAGKKCLEMLQQYDAHLKKYSVTFESTITFHPFTGIEQWLSKLPGLGKIEHSSMEKQTILRQQDQVISVKGKHEYNVRLGSDSHERSSIMSLCCLPDGHVLLSDRDSQRLKLLDKSFKIVAHCDVSVAPGDICLVTPEQVVVTVHDGYTQMIQFISVNNSQLVKGTKIPLQQRCTGMAHHQGDMYITAETGLYHYTLNGKLVKKLYEDILVWKCAVSPNGDRIYITKKGQGKILTLAKNGTVLSTISGPELQEPCIYVTNAGQVLVCEFSTHIIMQLDRDGTRKLATLATQTDGLKHPVSLCFNRNTDSVIVGQYRNTIVVFKVK</sequence>
<dbReference type="GO" id="GO:0008270">
    <property type="term" value="F:zinc ion binding"/>
    <property type="evidence" value="ECO:0007669"/>
    <property type="project" value="UniProtKB-KW"/>
</dbReference>
<dbReference type="AlphaFoldDB" id="A0A9D4EC55"/>
<name>A0A9D4EC55_DREPO</name>
<feature type="domain" description="B box-type" evidence="2">
    <location>
        <begin position="18"/>
        <end position="63"/>
    </location>
</feature>
<protein>
    <recommendedName>
        <fullName evidence="2">B box-type domain-containing protein</fullName>
    </recommendedName>
</protein>
<dbReference type="SUPFAM" id="SSF57845">
    <property type="entry name" value="B-box zinc-binding domain"/>
    <property type="match status" value="1"/>
</dbReference>
<keyword evidence="1" id="KW-0863">Zinc-finger</keyword>
<keyword evidence="1" id="KW-0479">Metal-binding</keyword>
<dbReference type="Gene3D" id="2.120.10.30">
    <property type="entry name" value="TolB, C-terminal domain"/>
    <property type="match status" value="1"/>
</dbReference>
<dbReference type="PANTHER" id="PTHR25462:SF296">
    <property type="entry name" value="MEIOTIC P26, ISOFORM F"/>
    <property type="match status" value="1"/>
</dbReference>
<organism evidence="3 4">
    <name type="scientific">Dreissena polymorpha</name>
    <name type="common">Zebra mussel</name>
    <name type="synonym">Mytilus polymorpha</name>
    <dbReference type="NCBI Taxonomy" id="45954"/>
    <lineage>
        <taxon>Eukaryota</taxon>
        <taxon>Metazoa</taxon>
        <taxon>Spiralia</taxon>
        <taxon>Lophotrochozoa</taxon>
        <taxon>Mollusca</taxon>
        <taxon>Bivalvia</taxon>
        <taxon>Autobranchia</taxon>
        <taxon>Heteroconchia</taxon>
        <taxon>Euheterodonta</taxon>
        <taxon>Imparidentia</taxon>
        <taxon>Neoheterodontei</taxon>
        <taxon>Myida</taxon>
        <taxon>Dreissenoidea</taxon>
        <taxon>Dreissenidae</taxon>
        <taxon>Dreissena</taxon>
    </lineage>
</organism>
<dbReference type="PROSITE" id="PS50119">
    <property type="entry name" value="ZF_BBOX"/>
    <property type="match status" value="1"/>
</dbReference>
<dbReference type="InterPro" id="IPR047153">
    <property type="entry name" value="TRIM45/56/19-like"/>
</dbReference>
<accession>A0A9D4EC55</accession>